<keyword evidence="3" id="KW-0597">Phosphoprotein</keyword>
<accession>A0A410JVW1</accession>
<dbReference type="RefSeq" id="WP_128465613.1">
    <property type="nucleotide sequence ID" value="NZ_CP035108.1"/>
</dbReference>
<dbReference type="CDD" id="cd00130">
    <property type="entry name" value="PAS"/>
    <property type="match status" value="2"/>
</dbReference>
<dbReference type="PRINTS" id="PR00344">
    <property type="entry name" value="BCTRLSENSOR"/>
</dbReference>
<dbReference type="Pfam" id="PF02518">
    <property type="entry name" value="HATPase_c"/>
    <property type="match status" value="1"/>
</dbReference>
<dbReference type="OrthoDB" id="9793144at2"/>
<dbReference type="InterPro" id="IPR004358">
    <property type="entry name" value="Sig_transdc_His_kin-like_C"/>
</dbReference>
<evidence type="ECO:0000259" key="9">
    <source>
        <dbReference type="PROSITE" id="PS50109"/>
    </source>
</evidence>
<dbReference type="PANTHER" id="PTHR43065:SF42">
    <property type="entry name" value="TWO-COMPONENT SENSOR PPRA"/>
    <property type="match status" value="1"/>
</dbReference>
<dbReference type="NCBIfam" id="TIGR00229">
    <property type="entry name" value="sensory_box"/>
    <property type="match status" value="2"/>
</dbReference>
<dbReference type="PANTHER" id="PTHR43065">
    <property type="entry name" value="SENSOR HISTIDINE KINASE"/>
    <property type="match status" value="1"/>
</dbReference>
<evidence type="ECO:0000256" key="3">
    <source>
        <dbReference type="ARBA" id="ARBA00022553"/>
    </source>
</evidence>
<dbReference type="InterPro" id="IPR003594">
    <property type="entry name" value="HATPase_dom"/>
</dbReference>
<dbReference type="SUPFAM" id="SSF47384">
    <property type="entry name" value="Homodimeric domain of signal transducing histidine kinase"/>
    <property type="match status" value="1"/>
</dbReference>
<dbReference type="InterPro" id="IPR036890">
    <property type="entry name" value="HATPase_C_sf"/>
</dbReference>
<dbReference type="GO" id="GO:0006355">
    <property type="term" value="P:regulation of DNA-templated transcription"/>
    <property type="evidence" value="ECO:0007669"/>
    <property type="project" value="InterPro"/>
</dbReference>
<feature type="domain" description="Histidine kinase" evidence="9">
    <location>
        <begin position="459"/>
        <end position="689"/>
    </location>
</feature>
<dbReference type="Gene3D" id="3.30.565.10">
    <property type="entry name" value="Histidine kinase-like ATPase, C-terminal domain"/>
    <property type="match status" value="1"/>
</dbReference>
<reference evidence="11 12" key="1">
    <citation type="submission" date="2019-01" db="EMBL/GenBank/DDBJ databases">
        <title>Geovibrio thiophilus DSM 11263, complete genome.</title>
        <authorList>
            <person name="Spring S."/>
            <person name="Bunk B."/>
            <person name="Sproer C."/>
        </authorList>
    </citation>
    <scope>NUCLEOTIDE SEQUENCE [LARGE SCALE GENOMIC DNA]</scope>
    <source>
        <strain evidence="11 12">DSM 11263</strain>
    </source>
</reference>
<dbReference type="InterPro" id="IPR013767">
    <property type="entry name" value="PAS_fold"/>
</dbReference>
<dbReference type="Pfam" id="PF00989">
    <property type="entry name" value="PAS"/>
    <property type="match status" value="1"/>
</dbReference>
<dbReference type="InterPro" id="IPR003018">
    <property type="entry name" value="GAF"/>
</dbReference>
<sequence length="694" mass="78067">MILLNSTENEQRSGESAPDYAHIFRHANACMLTFEPETTRITDANEAACRLYGYSIEELTSKRILDLTISKPEKTLGLIGRVLEKRIDTVTTCHRDSSGGLHHLEFHSSVFTADGRSYVFNIFHDITEKTLSEIDNRLHAELMNSFLMNDESDIFRSILGVIRKEISSLHGFAGYIDIDGTLVCPSLVFPEKGKTSASFPREKWSGAWGEALNKRKTVVENDCVNIPQGHTPFNNCIAVPVVHKNLLLGEIVLAEKEGGFNELDVKILNKAVMLLAPALKGWLDAKFFHKELMERQRALEYSENKYRTYVNNAPISIFISDHNGLIVEVNKEACRITGYSEKELLSMMVVDLWPPDSVENARKAEEVLFEEGIVSETLKFMRKNKETFFMRISVVKIAENRYIGFCQDATSTVTLENELKKMNESLKEQVKTEVEARHRQEQIIQEQKKLADMGQMINAIAHQWRQPINALGLYVQDAHECWKRGLIDGEYMNTFSDTSMGIIRHISSTIDDFRLFFAPDKKKIHYDAVKEVTELAGLIEVQFAAKHIDIKINGALPQSGHGTSDGKALVYGYAGEFKQAVINIIYNAADAIESAAQNNKRNIRGEINVDIRSTERSVTVSVSDNGTGIPEEYLLKIFEPYFTTKEEGKGTGIGLYMTKLLIEQHMDGRLTASNTGNGACFTINLPRGGALDEE</sequence>
<keyword evidence="12" id="KW-1185">Reference proteome</keyword>
<evidence type="ECO:0000256" key="8">
    <source>
        <dbReference type="ARBA" id="ARBA00023012"/>
    </source>
</evidence>
<dbReference type="SMART" id="SM00387">
    <property type="entry name" value="HATPase_c"/>
    <property type="match status" value="1"/>
</dbReference>
<gene>
    <name evidence="11" type="ORF">EP073_02605</name>
</gene>
<dbReference type="InterPro" id="IPR035965">
    <property type="entry name" value="PAS-like_dom_sf"/>
</dbReference>
<evidence type="ECO:0000313" key="12">
    <source>
        <dbReference type="Proteomes" id="UP000287502"/>
    </source>
</evidence>
<evidence type="ECO:0000313" key="11">
    <source>
        <dbReference type="EMBL" id="QAR32326.1"/>
    </source>
</evidence>
<dbReference type="SUPFAM" id="SSF55785">
    <property type="entry name" value="PYP-like sensor domain (PAS domain)"/>
    <property type="match status" value="2"/>
</dbReference>
<dbReference type="AlphaFoldDB" id="A0A410JVW1"/>
<keyword evidence="6" id="KW-0418">Kinase</keyword>
<dbReference type="InterPro" id="IPR000014">
    <property type="entry name" value="PAS"/>
</dbReference>
<dbReference type="GO" id="GO:0000155">
    <property type="term" value="F:phosphorelay sensor kinase activity"/>
    <property type="evidence" value="ECO:0007669"/>
    <property type="project" value="InterPro"/>
</dbReference>
<keyword evidence="7" id="KW-0067">ATP-binding</keyword>
<dbReference type="Pfam" id="PF13426">
    <property type="entry name" value="PAS_9"/>
    <property type="match status" value="1"/>
</dbReference>
<evidence type="ECO:0000256" key="4">
    <source>
        <dbReference type="ARBA" id="ARBA00022679"/>
    </source>
</evidence>
<name>A0A410JVW1_9BACT</name>
<proteinExistence type="predicted"/>
<keyword evidence="8" id="KW-0902">Two-component regulatory system</keyword>
<dbReference type="GO" id="GO:0005524">
    <property type="term" value="F:ATP binding"/>
    <property type="evidence" value="ECO:0007669"/>
    <property type="project" value="UniProtKB-KW"/>
</dbReference>
<dbReference type="Pfam" id="PF13185">
    <property type="entry name" value="GAF_2"/>
    <property type="match status" value="1"/>
</dbReference>
<dbReference type="PROSITE" id="PS50109">
    <property type="entry name" value="HIS_KIN"/>
    <property type="match status" value="1"/>
</dbReference>
<evidence type="ECO:0000259" key="10">
    <source>
        <dbReference type="PROSITE" id="PS50112"/>
    </source>
</evidence>
<dbReference type="Gene3D" id="1.10.287.130">
    <property type="match status" value="1"/>
</dbReference>
<feature type="domain" description="PAS" evidence="10">
    <location>
        <begin position="302"/>
        <end position="372"/>
    </location>
</feature>
<dbReference type="EMBL" id="CP035108">
    <property type="protein sequence ID" value="QAR32326.1"/>
    <property type="molecule type" value="Genomic_DNA"/>
</dbReference>
<dbReference type="Proteomes" id="UP000287502">
    <property type="component" value="Chromosome"/>
</dbReference>
<dbReference type="PROSITE" id="PS50112">
    <property type="entry name" value="PAS"/>
    <property type="match status" value="2"/>
</dbReference>
<dbReference type="SUPFAM" id="SSF55781">
    <property type="entry name" value="GAF domain-like"/>
    <property type="match status" value="1"/>
</dbReference>
<protein>
    <recommendedName>
        <fullName evidence="2">histidine kinase</fullName>
        <ecNumber evidence="2">2.7.13.3</ecNumber>
    </recommendedName>
</protein>
<organism evidence="11 12">
    <name type="scientific">Geovibrio thiophilus</name>
    <dbReference type="NCBI Taxonomy" id="139438"/>
    <lineage>
        <taxon>Bacteria</taxon>
        <taxon>Pseudomonadati</taxon>
        <taxon>Deferribacterota</taxon>
        <taxon>Deferribacteres</taxon>
        <taxon>Deferribacterales</taxon>
        <taxon>Geovibrionaceae</taxon>
        <taxon>Geovibrio</taxon>
    </lineage>
</organism>
<evidence type="ECO:0000256" key="7">
    <source>
        <dbReference type="ARBA" id="ARBA00022840"/>
    </source>
</evidence>
<dbReference type="InterPro" id="IPR005467">
    <property type="entry name" value="His_kinase_dom"/>
</dbReference>
<dbReference type="KEGG" id="gtl:EP073_02605"/>
<keyword evidence="5" id="KW-0547">Nucleotide-binding</keyword>
<evidence type="ECO:0000256" key="6">
    <source>
        <dbReference type="ARBA" id="ARBA00022777"/>
    </source>
</evidence>
<evidence type="ECO:0000256" key="2">
    <source>
        <dbReference type="ARBA" id="ARBA00012438"/>
    </source>
</evidence>
<dbReference type="EC" id="2.7.13.3" evidence="2"/>
<evidence type="ECO:0000256" key="5">
    <source>
        <dbReference type="ARBA" id="ARBA00022741"/>
    </source>
</evidence>
<dbReference type="Gene3D" id="3.30.450.20">
    <property type="entry name" value="PAS domain"/>
    <property type="match status" value="2"/>
</dbReference>
<dbReference type="SMART" id="SM00091">
    <property type="entry name" value="PAS"/>
    <property type="match status" value="2"/>
</dbReference>
<dbReference type="InterPro" id="IPR036097">
    <property type="entry name" value="HisK_dim/P_sf"/>
</dbReference>
<feature type="domain" description="PAS" evidence="10">
    <location>
        <begin position="16"/>
        <end position="65"/>
    </location>
</feature>
<evidence type="ECO:0000256" key="1">
    <source>
        <dbReference type="ARBA" id="ARBA00000085"/>
    </source>
</evidence>
<dbReference type="SUPFAM" id="SSF55874">
    <property type="entry name" value="ATPase domain of HSP90 chaperone/DNA topoisomerase II/histidine kinase"/>
    <property type="match status" value="1"/>
</dbReference>
<keyword evidence="4" id="KW-0808">Transferase</keyword>
<comment type="catalytic activity">
    <reaction evidence="1">
        <text>ATP + protein L-histidine = ADP + protein N-phospho-L-histidine.</text>
        <dbReference type="EC" id="2.7.13.3"/>
    </reaction>
</comment>